<comment type="subcellular location">
    <subcellularLocation>
        <location evidence="1">Cell membrane</location>
        <topology evidence="1">Multi-pass membrane protein</topology>
    </subcellularLocation>
</comment>
<dbReference type="PROSITE" id="PS50893">
    <property type="entry name" value="ABC_TRANSPORTER_2"/>
    <property type="match status" value="1"/>
</dbReference>
<feature type="transmembrane region" description="Helical" evidence="10">
    <location>
        <begin position="151"/>
        <end position="170"/>
    </location>
</feature>
<feature type="transmembrane region" description="Helical" evidence="10">
    <location>
        <begin position="176"/>
        <end position="195"/>
    </location>
</feature>
<dbReference type="SUPFAM" id="SSF90123">
    <property type="entry name" value="ABC transporter transmembrane region"/>
    <property type="match status" value="1"/>
</dbReference>
<feature type="domain" description="ABC transporter" evidence="11">
    <location>
        <begin position="372"/>
        <end position="634"/>
    </location>
</feature>
<keyword evidence="2" id="KW-0813">Transport</keyword>
<keyword evidence="8 10" id="KW-0472">Membrane</keyword>
<dbReference type="GO" id="GO:0034040">
    <property type="term" value="F:ATPase-coupled lipid transmembrane transporter activity"/>
    <property type="evidence" value="ECO:0007669"/>
    <property type="project" value="TreeGrafter"/>
</dbReference>
<evidence type="ECO:0000256" key="10">
    <source>
        <dbReference type="SAM" id="Phobius"/>
    </source>
</evidence>
<dbReference type="Pfam" id="PF00005">
    <property type="entry name" value="ABC_tran"/>
    <property type="match status" value="1"/>
</dbReference>
<dbReference type="InterPro" id="IPR017871">
    <property type="entry name" value="ABC_transporter-like_CS"/>
</dbReference>
<dbReference type="PANTHER" id="PTHR24221">
    <property type="entry name" value="ATP-BINDING CASSETTE SUB-FAMILY B"/>
    <property type="match status" value="1"/>
</dbReference>
<dbReference type="PROSITE" id="PS50929">
    <property type="entry name" value="ABC_TM1F"/>
    <property type="match status" value="1"/>
</dbReference>
<accession>A0A5C8ZKK9</accession>
<dbReference type="Proteomes" id="UP000321234">
    <property type="component" value="Unassembled WGS sequence"/>
</dbReference>
<evidence type="ECO:0000256" key="7">
    <source>
        <dbReference type="ARBA" id="ARBA00022989"/>
    </source>
</evidence>
<dbReference type="OrthoDB" id="9806127at2"/>
<dbReference type="GO" id="GO:0005886">
    <property type="term" value="C:plasma membrane"/>
    <property type="evidence" value="ECO:0007669"/>
    <property type="project" value="UniProtKB-SubCell"/>
</dbReference>
<protein>
    <submittedName>
        <fullName evidence="13">ABC transporter ATP-binding protein</fullName>
    </submittedName>
</protein>
<keyword evidence="6 13" id="KW-0067">ATP-binding</keyword>
<comment type="caution">
    <text evidence="13">The sequence shown here is derived from an EMBL/GenBank/DDBJ whole genome shotgun (WGS) entry which is preliminary data.</text>
</comment>
<dbReference type="SMART" id="SM00382">
    <property type="entry name" value="AAA"/>
    <property type="match status" value="1"/>
</dbReference>
<dbReference type="InterPro" id="IPR011527">
    <property type="entry name" value="ABC1_TM_dom"/>
</dbReference>
<evidence type="ECO:0000256" key="6">
    <source>
        <dbReference type="ARBA" id="ARBA00022840"/>
    </source>
</evidence>
<evidence type="ECO:0000256" key="8">
    <source>
        <dbReference type="ARBA" id="ARBA00023136"/>
    </source>
</evidence>
<dbReference type="PROSITE" id="PS00211">
    <property type="entry name" value="ABC_TRANSPORTER_1"/>
    <property type="match status" value="1"/>
</dbReference>
<name>A0A5C8ZKK9_9ACTN</name>
<dbReference type="RefSeq" id="WP_147925117.1">
    <property type="nucleotide sequence ID" value="NZ_VKAC01000002.1"/>
</dbReference>
<evidence type="ECO:0000256" key="9">
    <source>
        <dbReference type="SAM" id="MobiDB-lite"/>
    </source>
</evidence>
<dbReference type="GO" id="GO:0016887">
    <property type="term" value="F:ATP hydrolysis activity"/>
    <property type="evidence" value="ECO:0007669"/>
    <property type="project" value="InterPro"/>
</dbReference>
<dbReference type="InterPro" id="IPR003593">
    <property type="entry name" value="AAA+_ATPase"/>
</dbReference>
<dbReference type="FunFam" id="3.40.50.300:FF:000854">
    <property type="entry name" value="Multidrug ABC transporter ATP-binding protein"/>
    <property type="match status" value="1"/>
</dbReference>
<feature type="compositionally biased region" description="Low complexity" evidence="9">
    <location>
        <begin position="645"/>
        <end position="656"/>
    </location>
</feature>
<feature type="transmembrane region" description="Helical" evidence="10">
    <location>
        <begin position="28"/>
        <end position="50"/>
    </location>
</feature>
<dbReference type="Gene3D" id="1.20.1560.10">
    <property type="entry name" value="ABC transporter type 1, transmembrane domain"/>
    <property type="match status" value="1"/>
</dbReference>
<dbReference type="InterPro" id="IPR036640">
    <property type="entry name" value="ABC1_TM_sf"/>
</dbReference>
<dbReference type="PANTHER" id="PTHR24221:SF654">
    <property type="entry name" value="ATP-BINDING CASSETTE SUB-FAMILY B MEMBER 6"/>
    <property type="match status" value="1"/>
</dbReference>
<organism evidence="13 14">
    <name type="scientific">Quadrisphaera setariae</name>
    <dbReference type="NCBI Taxonomy" id="2593304"/>
    <lineage>
        <taxon>Bacteria</taxon>
        <taxon>Bacillati</taxon>
        <taxon>Actinomycetota</taxon>
        <taxon>Actinomycetes</taxon>
        <taxon>Kineosporiales</taxon>
        <taxon>Kineosporiaceae</taxon>
        <taxon>Quadrisphaera</taxon>
    </lineage>
</organism>
<keyword evidence="14" id="KW-1185">Reference proteome</keyword>
<dbReference type="InterPro" id="IPR027417">
    <property type="entry name" value="P-loop_NTPase"/>
</dbReference>
<keyword evidence="4 10" id="KW-0812">Transmembrane</keyword>
<gene>
    <name evidence="13" type="ORF">FMM08_04350</name>
</gene>
<keyword evidence="5" id="KW-0547">Nucleotide-binding</keyword>
<feature type="transmembrane region" description="Helical" evidence="10">
    <location>
        <begin position="75"/>
        <end position="95"/>
    </location>
</feature>
<feature type="region of interest" description="Disordered" evidence="9">
    <location>
        <begin position="642"/>
        <end position="664"/>
    </location>
</feature>
<feature type="region of interest" description="Disordered" evidence="9">
    <location>
        <begin position="342"/>
        <end position="403"/>
    </location>
</feature>
<evidence type="ECO:0000256" key="2">
    <source>
        <dbReference type="ARBA" id="ARBA00022448"/>
    </source>
</evidence>
<dbReference type="Gene3D" id="3.40.50.300">
    <property type="entry name" value="P-loop containing nucleotide triphosphate hydrolases"/>
    <property type="match status" value="1"/>
</dbReference>
<dbReference type="InterPro" id="IPR003439">
    <property type="entry name" value="ABC_transporter-like_ATP-bd"/>
</dbReference>
<dbReference type="InterPro" id="IPR039421">
    <property type="entry name" value="Type_1_exporter"/>
</dbReference>
<keyword evidence="7 10" id="KW-1133">Transmembrane helix</keyword>
<evidence type="ECO:0000313" key="14">
    <source>
        <dbReference type="Proteomes" id="UP000321234"/>
    </source>
</evidence>
<evidence type="ECO:0000256" key="1">
    <source>
        <dbReference type="ARBA" id="ARBA00004651"/>
    </source>
</evidence>
<dbReference type="SUPFAM" id="SSF52540">
    <property type="entry name" value="P-loop containing nucleoside triphosphate hydrolases"/>
    <property type="match status" value="1"/>
</dbReference>
<feature type="domain" description="ABC transmembrane type-1" evidence="12">
    <location>
        <begin position="30"/>
        <end position="320"/>
    </location>
</feature>
<sequence>MSPPATPRGTFLPGLVVLARGAREERRLFAWAVLGSVVYGVGTAGSGWMVGRVTERVVVPALTPGSAERVTTGDVWLAGAALLAITVVTVGGVLVRRILAGATMYALQARYRRALVRRYLDLPLSWHHAHPAGRLLATAASDVEATWQAMAILPFALGVVVLIAVAGAAMVAADPVLGGIGLVVVPALVVANAAYSRAMSPKVRRVQRLRGEVSAVAHESFEGALVVKTLGLAGGEVARFAEESGRLRDANVAAGRTRGAFDPVIEALPQLGTLLVLAVGAARAAGGAADVGDIVQVAYMLSLLAFPVRAIGWTLAELPRTVAGDARLQAVLRESAATPWGARRAARVADPAAPSTRGLEHHHPVPVPDPDDEDDDAGDAGSAARPARAPRPPRPVLSGVDLDVTPGTTTALVGGTGSGKSTLAGLLVRLVDPTSGQVLLDGVDVRELAEGELAGVAALVPQSTFVFDDTVRGNVALGLEEGLDAGAGPSADAGAPTSRRVSDEDVWAALRLAQADGFVAALPEGLDTRVGERGASLSGGQRQRLALARALVRRPRLLVLDDATSALDPAVERAVLDGLGASGLGTTVVVVASRPATIALADEVVHLERGRVVDRGTAAELLERDEGYRDLVSAYARAARERAAARSSVTSSASSTGTGGGSTS</sequence>
<evidence type="ECO:0000259" key="12">
    <source>
        <dbReference type="PROSITE" id="PS50929"/>
    </source>
</evidence>
<evidence type="ECO:0000256" key="5">
    <source>
        <dbReference type="ARBA" id="ARBA00022741"/>
    </source>
</evidence>
<evidence type="ECO:0000259" key="11">
    <source>
        <dbReference type="PROSITE" id="PS50893"/>
    </source>
</evidence>
<keyword evidence="3" id="KW-1003">Cell membrane</keyword>
<evidence type="ECO:0000313" key="13">
    <source>
        <dbReference type="EMBL" id="TXR57476.1"/>
    </source>
</evidence>
<dbReference type="GO" id="GO:0140359">
    <property type="term" value="F:ABC-type transporter activity"/>
    <property type="evidence" value="ECO:0007669"/>
    <property type="project" value="InterPro"/>
</dbReference>
<evidence type="ECO:0000256" key="4">
    <source>
        <dbReference type="ARBA" id="ARBA00022692"/>
    </source>
</evidence>
<dbReference type="EMBL" id="VKAC01000002">
    <property type="protein sequence ID" value="TXR57476.1"/>
    <property type="molecule type" value="Genomic_DNA"/>
</dbReference>
<evidence type="ECO:0000256" key="3">
    <source>
        <dbReference type="ARBA" id="ARBA00022475"/>
    </source>
</evidence>
<dbReference type="AlphaFoldDB" id="A0A5C8ZKK9"/>
<dbReference type="GO" id="GO:0005524">
    <property type="term" value="F:ATP binding"/>
    <property type="evidence" value="ECO:0007669"/>
    <property type="project" value="UniProtKB-KW"/>
</dbReference>
<dbReference type="Pfam" id="PF00664">
    <property type="entry name" value="ABC_membrane"/>
    <property type="match status" value="1"/>
</dbReference>
<reference evidence="13 14" key="1">
    <citation type="submission" date="2019-07" db="EMBL/GenBank/DDBJ databases">
        <title>Quadrisphaera sp. strain DD2A genome sequencing and assembly.</title>
        <authorList>
            <person name="Kim I."/>
        </authorList>
    </citation>
    <scope>NUCLEOTIDE SEQUENCE [LARGE SCALE GENOMIC DNA]</scope>
    <source>
        <strain evidence="13 14">DD2A</strain>
    </source>
</reference>
<feature type="compositionally biased region" description="Acidic residues" evidence="9">
    <location>
        <begin position="369"/>
        <end position="378"/>
    </location>
</feature>
<proteinExistence type="predicted"/>